<evidence type="ECO:0000256" key="2">
    <source>
        <dbReference type="SAM" id="SignalP"/>
    </source>
</evidence>
<dbReference type="EMBL" id="BGZJ01000001">
    <property type="protein sequence ID" value="GBO93270.1"/>
    <property type="molecule type" value="Genomic_DNA"/>
</dbReference>
<dbReference type="InterPro" id="IPR014004">
    <property type="entry name" value="Transpt-assoc_nodulatn_dom_bac"/>
</dbReference>
<evidence type="ECO:0000256" key="1">
    <source>
        <dbReference type="ARBA" id="ARBA00022729"/>
    </source>
</evidence>
<dbReference type="AlphaFoldDB" id="A0A388SCX0"/>
<dbReference type="Gene3D" id="3.30.1340.30">
    <property type="match status" value="1"/>
</dbReference>
<dbReference type="PROSITE" id="PS51257">
    <property type="entry name" value="PROKAR_LIPOPROTEIN"/>
    <property type="match status" value="1"/>
</dbReference>
<reference evidence="4 5" key="1">
    <citation type="journal article" date="2018" name="Int. J. Syst. Evol. Microbiol.">
        <title>Mesosutterella multiformis gen. nov., sp. nov., a member of the family Sutterellaceae and Sutterella megalosphaeroides sp. nov., isolated from human faeces.</title>
        <authorList>
            <person name="Sakamoto M."/>
            <person name="Ikeyama N."/>
            <person name="Kunihiro T."/>
            <person name="Iino T."/>
            <person name="Yuki M."/>
            <person name="Ohkuma M."/>
        </authorList>
    </citation>
    <scope>NUCLEOTIDE SEQUENCE [LARGE SCALE GENOMIC DNA]</scope>
    <source>
        <strain evidence="4 5">4NBBH2</strain>
    </source>
</reference>
<dbReference type="SMART" id="SM00749">
    <property type="entry name" value="BON"/>
    <property type="match status" value="2"/>
</dbReference>
<proteinExistence type="predicted"/>
<dbReference type="PROSITE" id="PS50914">
    <property type="entry name" value="BON"/>
    <property type="match status" value="2"/>
</dbReference>
<organism evidence="4 5">
    <name type="scientific">Mesosutterella multiformis</name>
    <dbReference type="NCBI Taxonomy" id="2259133"/>
    <lineage>
        <taxon>Bacteria</taxon>
        <taxon>Pseudomonadati</taxon>
        <taxon>Pseudomonadota</taxon>
        <taxon>Betaproteobacteria</taxon>
        <taxon>Burkholderiales</taxon>
        <taxon>Sutterellaceae</taxon>
        <taxon>Mesosutterella</taxon>
    </lineage>
</organism>
<dbReference type="InterPro" id="IPR007055">
    <property type="entry name" value="BON_dom"/>
</dbReference>
<accession>A0A388SCX0</accession>
<feature type="chain" id="PRO_5017471420" description="BON domain-containing protein" evidence="2">
    <location>
        <begin position="33"/>
        <end position="216"/>
    </location>
</feature>
<dbReference type="OrthoDB" id="5294487at2"/>
<evidence type="ECO:0000259" key="3">
    <source>
        <dbReference type="PROSITE" id="PS50914"/>
    </source>
</evidence>
<dbReference type="PANTHER" id="PTHR34606">
    <property type="entry name" value="BON DOMAIN-CONTAINING PROTEIN"/>
    <property type="match status" value="1"/>
</dbReference>
<evidence type="ECO:0000313" key="4">
    <source>
        <dbReference type="EMBL" id="GBO93270.1"/>
    </source>
</evidence>
<sequence length="216" mass="22791">MKIAKFTIPLLGCIAALASTGCAPILAGGAMAGGVSVAVDRRSTGAQVNDGMIENRVSWEISQKIVPEDQHITVTSYNGKVLLTGEVKTELEKKTAGEVASKSLDVSSVVNQLAVQEPVSVGRRMKDSGIATSVRSRLLTAQGAPYSQMKIICDRGIVYLMGLVTPTEGQIAGEIAAKTDGVKEVVKVFEYQSAAEIKARMDSFQKAPNTDSTSTN</sequence>
<dbReference type="InterPro" id="IPR051686">
    <property type="entry name" value="Lipoprotein_DolP"/>
</dbReference>
<keyword evidence="1 2" id="KW-0732">Signal</keyword>
<gene>
    <name evidence="4" type="ORF">MESMUL_06240</name>
</gene>
<dbReference type="Proteomes" id="UP000266091">
    <property type="component" value="Unassembled WGS sequence"/>
</dbReference>
<feature type="signal peptide" evidence="2">
    <location>
        <begin position="1"/>
        <end position="32"/>
    </location>
</feature>
<dbReference type="Pfam" id="PF04972">
    <property type="entry name" value="BON"/>
    <property type="match status" value="2"/>
</dbReference>
<dbReference type="RefSeq" id="WP_116269679.1">
    <property type="nucleotide sequence ID" value="NZ_BGZJ01000001.1"/>
</dbReference>
<feature type="domain" description="BON" evidence="3">
    <location>
        <begin position="49"/>
        <end position="117"/>
    </location>
</feature>
<comment type="caution">
    <text evidence="4">The sequence shown here is derived from an EMBL/GenBank/DDBJ whole genome shotgun (WGS) entry which is preliminary data.</text>
</comment>
<dbReference type="PANTHER" id="PTHR34606:SF4">
    <property type="entry name" value="OUTER MEMBRANE LIPOPROTEIN DOLP"/>
    <property type="match status" value="1"/>
</dbReference>
<keyword evidence="5" id="KW-1185">Reference proteome</keyword>
<feature type="domain" description="BON" evidence="3">
    <location>
        <begin position="126"/>
        <end position="193"/>
    </location>
</feature>
<evidence type="ECO:0000313" key="5">
    <source>
        <dbReference type="Proteomes" id="UP000266091"/>
    </source>
</evidence>
<name>A0A388SCX0_9BURK</name>
<protein>
    <recommendedName>
        <fullName evidence="3">BON domain-containing protein</fullName>
    </recommendedName>
</protein>